<dbReference type="RefSeq" id="WP_272777318.1">
    <property type="nucleotide sequence ID" value="NZ_JAQQLI010000016.1"/>
</dbReference>
<gene>
    <name evidence="3" type="ORF">PQJ73_12325</name>
</gene>
<sequence>MNTLARALGRTLGRTFGLAAAFVVLGGAAQAGSFSVPVNGGTVRFDIDERCRDRLCGSVTWRERGARDAQRYDLPGIGWKDIESLAKGKLGGFGGLGKDDDEEETETATVPAPQWRSRPGTGTATAPAAPPPQPTTTAPAPATAGVVAVPPPPPAPPPVTGRSDPAPVTVTPPAAAAAPPPAPAPAVAPQPEPRVAALPPAPAPTPAPAAAATGPIGLWATEKKEGMVRVEACGPNLCGYAVDEKTGRNGQKVLIDMKPSGSVWKGRIKDTRNGGGGIYDSTLAMKGDDRMRVQGCAFGGMFCGGQTWTRVN</sequence>
<feature type="compositionally biased region" description="Pro residues" evidence="1">
    <location>
        <begin position="149"/>
        <end position="159"/>
    </location>
</feature>
<feature type="compositionally biased region" description="Pro residues" evidence="1">
    <location>
        <begin position="178"/>
        <end position="192"/>
    </location>
</feature>
<evidence type="ECO:0000256" key="1">
    <source>
        <dbReference type="SAM" id="MobiDB-lite"/>
    </source>
</evidence>
<dbReference type="Pfam" id="PF09917">
    <property type="entry name" value="DUF2147"/>
    <property type="match status" value="1"/>
</dbReference>
<dbReference type="PANTHER" id="PTHR36919">
    <property type="entry name" value="BLR1215 PROTEIN"/>
    <property type="match status" value="1"/>
</dbReference>
<accession>A0ABT5JB19</accession>
<feature type="compositionally biased region" description="Low complexity" evidence="1">
    <location>
        <begin position="135"/>
        <end position="148"/>
    </location>
</feature>
<comment type="caution">
    <text evidence="3">The sequence shown here is derived from an EMBL/GenBank/DDBJ whole genome shotgun (WGS) entry which is preliminary data.</text>
</comment>
<reference evidence="3" key="1">
    <citation type="journal article" date="2023" name="Microbiol Resour">
        <title>Genome Sequences of Rhodoplanes serenus and Two Thermotolerant Strains, Rhodoplanes tepidamans and 'Rhodoplanes cryptolactis,' Further Refine the Genus.</title>
        <authorList>
            <person name="Rayyan A.A."/>
            <person name="Kyndt J.A."/>
        </authorList>
    </citation>
    <scope>NUCLEOTIDE SEQUENCE</scope>
    <source>
        <strain evidence="3">DSM 9987</strain>
    </source>
</reference>
<dbReference type="Gene3D" id="2.40.128.520">
    <property type="match status" value="1"/>
</dbReference>
<proteinExistence type="predicted"/>
<dbReference type="InterPro" id="IPR019223">
    <property type="entry name" value="DUF2147"/>
</dbReference>
<dbReference type="PANTHER" id="PTHR36919:SF2">
    <property type="entry name" value="BLL6627 PROTEIN"/>
    <property type="match status" value="1"/>
</dbReference>
<evidence type="ECO:0000313" key="3">
    <source>
        <dbReference type="EMBL" id="MDC7786469.1"/>
    </source>
</evidence>
<feature type="domain" description="DUF2147" evidence="2">
    <location>
        <begin position="217"/>
        <end position="310"/>
    </location>
</feature>
<evidence type="ECO:0000313" key="4">
    <source>
        <dbReference type="Proteomes" id="UP001165652"/>
    </source>
</evidence>
<dbReference type="Proteomes" id="UP001165652">
    <property type="component" value="Unassembled WGS sequence"/>
</dbReference>
<feature type="compositionally biased region" description="Low complexity" evidence="1">
    <location>
        <begin position="165"/>
        <end position="177"/>
    </location>
</feature>
<name>A0ABT5JB19_RHOTP</name>
<feature type="region of interest" description="Disordered" evidence="1">
    <location>
        <begin position="93"/>
        <end position="209"/>
    </location>
</feature>
<evidence type="ECO:0000259" key="2">
    <source>
        <dbReference type="Pfam" id="PF09917"/>
    </source>
</evidence>
<dbReference type="EMBL" id="JAQQLI010000016">
    <property type="protein sequence ID" value="MDC7786469.1"/>
    <property type="molecule type" value="Genomic_DNA"/>
</dbReference>
<protein>
    <submittedName>
        <fullName evidence="3">DUF2147 domain-containing protein</fullName>
    </submittedName>
</protein>
<reference evidence="3" key="2">
    <citation type="submission" date="2023-02" db="EMBL/GenBank/DDBJ databases">
        <authorList>
            <person name="Rayyan A."/>
            <person name="Meyer T."/>
            <person name="Kyndt J.A."/>
        </authorList>
    </citation>
    <scope>NUCLEOTIDE SEQUENCE</scope>
    <source>
        <strain evidence="3">DSM 9987</strain>
    </source>
</reference>
<keyword evidence="4" id="KW-1185">Reference proteome</keyword>
<organism evidence="3 4">
    <name type="scientific">Rhodoplanes tepidamans</name>
    <name type="common">Rhodoplanes cryptolactis</name>
    <dbReference type="NCBI Taxonomy" id="200616"/>
    <lineage>
        <taxon>Bacteria</taxon>
        <taxon>Pseudomonadati</taxon>
        <taxon>Pseudomonadota</taxon>
        <taxon>Alphaproteobacteria</taxon>
        <taxon>Hyphomicrobiales</taxon>
        <taxon>Nitrobacteraceae</taxon>
        <taxon>Rhodoplanes</taxon>
    </lineage>
</organism>